<organism evidence="1 2">
    <name type="scientific">Eutypa lata (strain UCR-EL1)</name>
    <name type="common">Grapevine dieback disease fungus</name>
    <name type="synonym">Eutypa armeniacae</name>
    <dbReference type="NCBI Taxonomy" id="1287681"/>
    <lineage>
        <taxon>Eukaryota</taxon>
        <taxon>Fungi</taxon>
        <taxon>Dikarya</taxon>
        <taxon>Ascomycota</taxon>
        <taxon>Pezizomycotina</taxon>
        <taxon>Sordariomycetes</taxon>
        <taxon>Xylariomycetidae</taxon>
        <taxon>Xylariales</taxon>
        <taxon>Diatrypaceae</taxon>
        <taxon>Eutypa</taxon>
    </lineage>
</organism>
<gene>
    <name evidence="1" type="ORF">UCREL1_3846</name>
</gene>
<dbReference type="Proteomes" id="UP000012174">
    <property type="component" value="Unassembled WGS sequence"/>
</dbReference>
<dbReference type="AlphaFoldDB" id="M7SRS6"/>
<protein>
    <submittedName>
        <fullName evidence="1">Uncharacterized protein</fullName>
    </submittedName>
</protein>
<keyword evidence="2" id="KW-1185">Reference proteome</keyword>
<dbReference type="HOGENOM" id="CLU_735894_0_0_1"/>
<evidence type="ECO:0000313" key="1">
    <source>
        <dbReference type="EMBL" id="EMR69174.1"/>
    </source>
</evidence>
<sequence length="384" mass="43765">MSDQIDFTHLPDLRDLLSGKSVAYRGILSIQTPVVYSGDHNENSLYMNGIDVLLCVIRHLYCQMPPDFSGDPKFSSPAVVSKIRGEYEEINPLLRLAWSDLKRTDTCISAQNNVRCKIAKFLEQSPGVSGLSFMELVESPIMHRTLFSTECFQLFDRMLLSQLISEDMAAAPPGVHVPTNNEWDAEDAWADPVASAKASLVTWDGQGDLANFISDKFGLFTSQRVKRAYFWQGNRGAIIRVLYKAPLENPQTYSQLRMLKIEDKSLIIPDETQPKSFLREASTGMYVLTTVVRLRMKPDENDLLRRYGYEGQRLLEEVGWQFSRDDWRLGEPGRQYFLFYAYVEDQMPTANLPEVLKEPRKAANRVAENYRWLENACGESSGDT</sequence>
<evidence type="ECO:0000313" key="2">
    <source>
        <dbReference type="Proteomes" id="UP000012174"/>
    </source>
</evidence>
<name>M7SRS6_EUTLA</name>
<dbReference type="KEGG" id="ela:UCREL1_3846"/>
<proteinExistence type="predicted"/>
<accession>M7SRS6</accession>
<dbReference type="EMBL" id="KB706127">
    <property type="protein sequence ID" value="EMR69174.1"/>
    <property type="molecule type" value="Genomic_DNA"/>
</dbReference>
<dbReference type="OrthoDB" id="4773508at2759"/>
<dbReference type="eggNOG" id="ENOG502RNAU">
    <property type="taxonomic scope" value="Eukaryota"/>
</dbReference>
<dbReference type="STRING" id="1287681.M7SRS6"/>
<dbReference type="OMA" id="ENACGES"/>
<reference evidence="2" key="1">
    <citation type="journal article" date="2013" name="Genome Announc.">
        <title>Draft genome sequence of the grapevine dieback fungus Eutypa lata UCR-EL1.</title>
        <authorList>
            <person name="Blanco-Ulate B."/>
            <person name="Rolshausen P.E."/>
            <person name="Cantu D."/>
        </authorList>
    </citation>
    <scope>NUCLEOTIDE SEQUENCE [LARGE SCALE GENOMIC DNA]</scope>
    <source>
        <strain evidence="2">UCR-EL1</strain>
    </source>
</reference>